<dbReference type="STRING" id="1276538.A0A1X7RD15"/>
<keyword evidence="2" id="KW-1185">Reference proteome</keyword>
<organism evidence="1 2">
    <name type="scientific">Zymoseptoria tritici (strain ST99CH_3D7)</name>
    <dbReference type="NCBI Taxonomy" id="1276538"/>
    <lineage>
        <taxon>Eukaryota</taxon>
        <taxon>Fungi</taxon>
        <taxon>Dikarya</taxon>
        <taxon>Ascomycota</taxon>
        <taxon>Pezizomycotina</taxon>
        <taxon>Dothideomycetes</taxon>
        <taxon>Dothideomycetidae</taxon>
        <taxon>Mycosphaerellales</taxon>
        <taxon>Mycosphaerellaceae</taxon>
        <taxon>Zymoseptoria</taxon>
    </lineage>
</organism>
<accession>A0A1X7RD15</accession>
<dbReference type="AlphaFoldDB" id="A0A1X7RD15"/>
<proteinExistence type="predicted"/>
<reference evidence="1 2" key="1">
    <citation type="submission" date="2016-06" db="EMBL/GenBank/DDBJ databases">
        <authorList>
            <person name="Kjaerup R.B."/>
            <person name="Dalgaard T.S."/>
            <person name="Juul-Madsen H.R."/>
        </authorList>
    </citation>
    <scope>NUCLEOTIDE SEQUENCE [LARGE SCALE GENOMIC DNA]</scope>
</reference>
<gene>
    <name evidence="1" type="ORF">ZT3D7_G452</name>
</gene>
<evidence type="ECO:0000313" key="1">
    <source>
        <dbReference type="EMBL" id="SMQ45308.1"/>
    </source>
</evidence>
<protein>
    <submittedName>
        <fullName evidence="1">Uncharacterized protein</fullName>
    </submittedName>
</protein>
<evidence type="ECO:0000313" key="2">
    <source>
        <dbReference type="Proteomes" id="UP000215127"/>
    </source>
</evidence>
<name>A0A1X7RD15_ZYMT9</name>
<sequence>MHPSQWMRLQWEEYQQDKRRRGETISDTFRQDTEREIAVAEAKVFTRSPVTPRSARSVWFNPPTRRPSAQVIPNYKMGSDKRAIKPRALEFIDPAKLRRAGLNTPEISAIEAVHLAHEAAAITEHEKAIIHKINHSLKYPQAHVNDWLRGKQRDILEKELLSPEKFDGIKDLIRKGWNFYRDPRAMRALFEREAPFCMGCTGRGDILDCRFNKIAPTTSEIELLKLEDLSDWGLFLVFACRCAAEQGYWYRKHTPLELEGFVDEDEKYAQALVRYLG</sequence>
<dbReference type="EMBL" id="LT853692">
    <property type="protein sequence ID" value="SMQ45308.1"/>
    <property type="molecule type" value="Genomic_DNA"/>
</dbReference>
<dbReference type="Proteomes" id="UP000215127">
    <property type="component" value="Chromosome 1"/>
</dbReference>